<comment type="caution">
    <text evidence="3">The sequence shown here is derived from an EMBL/GenBank/DDBJ whole genome shotgun (WGS) entry which is preliminary data.</text>
</comment>
<keyword evidence="4" id="KW-1185">Reference proteome</keyword>
<reference evidence="3 4" key="1">
    <citation type="submission" date="2019-10" db="EMBL/GenBank/DDBJ databases">
        <title>Dictyobacter vulcani sp. nov., within the class Ktedonobacteria, isolated from soil of volcanic Mt. Zao.</title>
        <authorList>
            <person name="Zheng Y."/>
            <person name="Wang C.M."/>
            <person name="Sakai Y."/>
            <person name="Abe K."/>
            <person name="Yokota A."/>
            <person name="Yabe S."/>
        </authorList>
    </citation>
    <scope>NUCLEOTIDE SEQUENCE [LARGE SCALE GENOMIC DNA]</scope>
    <source>
        <strain evidence="3 4">W12</strain>
    </source>
</reference>
<feature type="transmembrane region" description="Helical" evidence="2">
    <location>
        <begin position="84"/>
        <end position="107"/>
    </location>
</feature>
<keyword evidence="2" id="KW-0812">Transmembrane</keyword>
<evidence type="ECO:0000313" key="3">
    <source>
        <dbReference type="EMBL" id="GER87426.1"/>
    </source>
</evidence>
<feature type="region of interest" description="Disordered" evidence="1">
    <location>
        <begin position="114"/>
        <end position="179"/>
    </location>
</feature>
<evidence type="ECO:0000256" key="2">
    <source>
        <dbReference type="SAM" id="Phobius"/>
    </source>
</evidence>
<feature type="compositionally biased region" description="Pro residues" evidence="1">
    <location>
        <begin position="157"/>
        <end position="170"/>
    </location>
</feature>
<keyword evidence="2" id="KW-1133">Transmembrane helix</keyword>
<feature type="compositionally biased region" description="Low complexity" evidence="1">
    <location>
        <begin position="134"/>
        <end position="156"/>
    </location>
</feature>
<evidence type="ECO:0000313" key="4">
    <source>
        <dbReference type="Proteomes" id="UP000326912"/>
    </source>
</evidence>
<name>A0A5J4KQE2_9CHLR</name>
<dbReference type="AlphaFoldDB" id="A0A5J4KQE2"/>
<feature type="compositionally biased region" description="Polar residues" evidence="1">
    <location>
        <begin position="114"/>
        <end position="133"/>
    </location>
</feature>
<keyword evidence="2" id="KW-0472">Membrane</keyword>
<evidence type="ECO:0000256" key="1">
    <source>
        <dbReference type="SAM" id="MobiDB-lite"/>
    </source>
</evidence>
<accession>A0A5J4KQE2</accession>
<sequence length="279" mass="29303">MYEDPANSPYQPDAGVQHDAPTEMFQANYPTQQAPGRPFNPGQRPTPSVRPEQLINKGKAKTLPPGPWYTKLAYLWRTDPAYRVLFIAIGAVVLCSLIGLALLGTAFSQWGNPGNSTSAPNQANTQPNTPTPDAQQTSAANATPTATAQPTATPTLAPTPVPTQPPPTPTPVVNNGPLTAQISGIPGAVNNHTTVNVTVMTKPGATVALAISYSAIPAFQQTTAVVADANGVATIPWTINEQAFSKFLRNATANVVAVARDQNNQQVNSQPATVRVRLG</sequence>
<dbReference type="RefSeq" id="WP_151755432.1">
    <property type="nucleotide sequence ID" value="NZ_BKZW01000001.1"/>
</dbReference>
<proteinExistence type="predicted"/>
<dbReference type="Proteomes" id="UP000326912">
    <property type="component" value="Unassembled WGS sequence"/>
</dbReference>
<gene>
    <name evidence="3" type="ORF">KDW_15880</name>
</gene>
<feature type="region of interest" description="Disordered" evidence="1">
    <location>
        <begin position="1"/>
        <end position="62"/>
    </location>
</feature>
<protein>
    <submittedName>
        <fullName evidence="3">Uncharacterized protein</fullName>
    </submittedName>
</protein>
<organism evidence="3 4">
    <name type="scientific">Dictyobacter vulcani</name>
    <dbReference type="NCBI Taxonomy" id="2607529"/>
    <lineage>
        <taxon>Bacteria</taxon>
        <taxon>Bacillati</taxon>
        <taxon>Chloroflexota</taxon>
        <taxon>Ktedonobacteria</taxon>
        <taxon>Ktedonobacterales</taxon>
        <taxon>Dictyobacteraceae</taxon>
        <taxon>Dictyobacter</taxon>
    </lineage>
</organism>
<dbReference type="EMBL" id="BKZW01000001">
    <property type="protein sequence ID" value="GER87426.1"/>
    <property type="molecule type" value="Genomic_DNA"/>
</dbReference>